<proteinExistence type="inferred from homology"/>
<dbReference type="Pfam" id="PF00662">
    <property type="entry name" value="Proton_antipo_N"/>
    <property type="match status" value="1"/>
</dbReference>
<evidence type="ECO:0000256" key="13">
    <source>
        <dbReference type="RuleBase" id="RU000320"/>
    </source>
</evidence>
<feature type="domain" description="NADH-Ubiquinone oxidoreductase (complex I) chain 5 N-terminal" evidence="16">
    <location>
        <begin position="64"/>
        <end position="106"/>
    </location>
</feature>
<feature type="transmembrane region" description="Helical" evidence="14">
    <location>
        <begin position="111"/>
        <end position="128"/>
    </location>
</feature>
<reference evidence="19 20" key="1">
    <citation type="submission" date="2020-08" db="EMBL/GenBank/DDBJ databases">
        <title>A Genomic Blueprint of the Chicken Gut Microbiome.</title>
        <authorList>
            <person name="Gilroy R."/>
            <person name="Ravi A."/>
            <person name="Getino M."/>
            <person name="Pursley I."/>
            <person name="Horton D.L."/>
            <person name="Alikhan N.-F."/>
            <person name="Baker D."/>
            <person name="Gharbi K."/>
            <person name="Hall N."/>
            <person name="Watson M."/>
            <person name="Adriaenssens E.M."/>
            <person name="Foster-Nyarko E."/>
            <person name="Jarju S."/>
            <person name="Secka A."/>
            <person name="Antonio M."/>
            <person name="Oren A."/>
            <person name="Chaudhuri R."/>
            <person name="La Ragione R.M."/>
            <person name="Hildebrand F."/>
            <person name="Pallen M.J."/>
        </authorList>
    </citation>
    <scope>NUCLEOTIDE SEQUENCE [LARGE SCALE GENOMIC DNA]</scope>
    <source>
        <strain evidence="19 20">Sa2BUA9</strain>
    </source>
</reference>
<dbReference type="NCBIfam" id="TIGR00940">
    <property type="entry name" value="2a6301s01"/>
    <property type="match status" value="1"/>
</dbReference>
<keyword evidence="12" id="KW-0739">Sodium transport</keyword>
<feature type="transmembrane region" description="Helical" evidence="14">
    <location>
        <begin position="272"/>
        <end position="292"/>
    </location>
</feature>
<feature type="transmembrane region" description="Helical" evidence="14">
    <location>
        <begin position="472"/>
        <end position="491"/>
    </location>
</feature>
<keyword evidence="8 14" id="KW-1133">Transmembrane helix</keyword>
<dbReference type="Pfam" id="PF20501">
    <property type="entry name" value="MbhE"/>
    <property type="match status" value="1"/>
</dbReference>
<feature type="transmembrane region" description="Helical" evidence="14">
    <location>
        <begin position="427"/>
        <end position="451"/>
    </location>
</feature>
<keyword evidence="7" id="KW-0375">Hydrogen ion transport</keyword>
<evidence type="ECO:0000259" key="18">
    <source>
        <dbReference type="Pfam" id="PF20501"/>
    </source>
</evidence>
<feature type="transmembrane region" description="Helical" evidence="14">
    <location>
        <begin position="335"/>
        <end position="361"/>
    </location>
</feature>
<dbReference type="EMBL" id="JACSQO010000010">
    <property type="protein sequence ID" value="MBD7945713.1"/>
    <property type="molecule type" value="Genomic_DNA"/>
</dbReference>
<feature type="transmembrane region" description="Helical" evidence="14">
    <location>
        <begin position="596"/>
        <end position="614"/>
    </location>
</feature>
<feature type="transmembrane region" description="Helical" evidence="14">
    <location>
        <begin position="299"/>
        <end position="323"/>
    </location>
</feature>
<feature type="transmembrane region" description="Helical" evidence="14">
    <location>
        <begin position="780"/>
        <end position="799"/>
    </location>
</feature>
<dbReference type="InterPro" id="IPR025383">
    <property type="entry name" value="MrpA_C/MbhD"/>
</dbReference>
<feature type="transmembrane region" description="Helical" evidence="14">
    <location>
        <begin position="532"/>
        <end position="550"/>
    </location>
</feature>
<keyword evidence="11 14" id="KW-0472">Membrane</keyword>
<organism evidence="19 20">
    <name type="scientific">Psychrobacillus faecigallinarum</name>
    <dbReference type="NCBI Taxonomy" id="2762235"/>
    <lineage>
        <taxon>Bacteria</taxon>
        <taxon>Bacillati</taxon>
        <taxon>Bacillota</taxon>
        <taxon>Bacilli</taxon>
        <taxon>Bacillales</taxon>
        <taxon>Bacillaceae</taxon>
        <taxon>Psychrobacillus</taxon>
    </lineage>
</organism>
<feature type="transmembrane region" description="Helical" evidence="14">
    <location>
        <begin position="655"/>
        <end position="673"/>
    </location>
</feature>
<protein>
    <submittedName>
        <fullName evidence="19">Na+/H+ antiporter subunit A</fullName>
    </submittedName>
</protein>
<dbReference type="InterPro" id="IPR005663">
    <property type="entry name" value="MrpA/MnhA1/PhaAB"/>
</dbReference>
<dbReference type="PANTHER" id="PTHR43373:SF1">
    <property type="entry name" value="NA(+)_H(+) ANTIPORTER SUBUNIT A"/>
    <property type="match status" value="1"/>
</dbReference>
<feature type="transmembrane region" description="Helical" evidence="14">
    <location>
        <begin position="244"/>
        <end position="266"/>
    </location>
</feature>
<keyword evidence="10" id="KW-0406">Ion transport</keyword>
<evidence type="ECO:0000256" key="11">
    <source>
        <dbReference type="ARBA" id="ARBA00023136"/>
    </source>
</evidence>
<feature type="transmembrane region" description="Helical" evidence="14">
    <location>
        <begin position="31"/>
        <end position="51"/>
    </location>
</feature>
<dbReference type="InterPro" id="IPR050616">
    <property type="entry name" value="CPA3_Na-H_Antiporter_A"/>
</dbReference>
<keyword evidence="6 13" id="KW-0812">Transmembrane</keyword>
<evidence type="ECO:0000256" key="14">
    <source>
        <dbReference type="SAM" id="Phobius"/>
    </source>
</evidence>
<evidence type="ECO:0000259" key="15">
    <source>
        <dbReference type="Pfam" id="PF00361"/>
    </source>
</evidence>
<evidence type="ECO:0000256" key="3">
    <source>
        <dbReference type="ARBA" id="ARBA00022448"/>
    </source>
</evidence>
<dbReference type="PRINTS" id="PR01434">
    <property type="entry name" value="NADHDHGNASE5"/>
</dbReference>
<comment type="caution">
    <text evidence="19">The sequence shown here is derived from an EMBL/GenBank/DDBJ whole genome shotgun (WGS) entry which is preliminary data.</text>
</comment>
<accession>A0ABR8RD48</accession>
<evidence type="ECO:0000256" key="1">
    <source>
        <dbReference type="ARBA" id="ARBA00004651"/>
    </source>
</evidence>
<feature type="transmembrane region" description="Helical" evidence="14">
    <location>
        <begin position="6"/>
        <end position="24"/>
    </location>
</feature>
<dbReference type="Pfam" id="PF13244">
    <property type="entry name" value="MbhD"/>
    <property type="match status" value="1"/>
</dbReference>
<dbReference type="PRINTS" id="PR01435">
    <property type="entry name" value="NPOXDRDTASE5"/>
</dbReference>
<feature type="transmembrane region" description="Helical" evidence="14">
    <location>
        <begin position="720"/>
        <end position="739"/>
    </location>
</feature>
<dbReference type="Pfam" id="PF00361">
    <property type="entry name" value="Proton_antipo_M"/>
    <property type="match status" value="1"/>
</dbReference>
<evidence type="ECO:0000256" key="2">
    <source>
        <dbReference type="ARBA" id="ARBA00008483"/>
    </source>
</evidence>
<keyword evidence="5" id="KW-1003">Cell membrane</keyword>
<evidence type="ECO:0000259" key="17">
    <source>
        <dbReference type="Pfam" id="PF13244"/>
    </source>
</evidence>
<name>A0ABR8RD48_9BACI</name>
<evidence type="ECO:0000256" key="8">
    <source>
        <dbReference type="ARBA" id="ARBA00022989"/>
    </source>
</evidence>
<dbReference type="InterPro" id="IPR046806">
    <property type="entry name" value="MrpA_C/MbhE"/>
</dbReference>
<comment type="subcellular location">
    <subcellularLocation>
        <location evidence="1">Cell membrane</location>
        <topology evidence="1">Multi-pass membrane protein</topology>
    </subcellularLocation>
    <subcellularLocation>
        <location evidence="13">Membrane</location>
        <topology evidence="13">Multi-pass membrane protein</topology>
    </subcellularLocation>
</comment>
<dbReference type="PANTHER" id="PTHR43373">
    <property type="entry name" value="NA(+)/H(+) ANTIPORTER SUBUNIT"/>
    <property type="match status" value="1"/>
</dbReference>
<sequence length="810" mass="89923">MSMVFAIFLPIILAVFIPFLYKRAKSIHTGWFVLIAPVLLVIFYAMYIPSVMDGETFINEMPWIPSLDISLVSYIDGLSLLFSLLITGIGSLVVLYSIFYLDKDKEKLGNFYVYLLIFMTAMLGVVQSDHLIGLYFFWELTSISSFLLIGYWYTRDRSRFGALKSMMITVFGGLMMLGGFLLLGIMGESFSIRELIAQASSIAEHDLFIWALVLVLLGAFTKSAQFPFYIWLPDAMEAPTPVSAYLHSATMVKAGLYLVARFTPIFALSEVWVWLVTGVGILTLFWGSFFAVKQTDLKAILAFSTVSQLGLIMSLLGIGSIAYHVTGDLVSTYTIATFAAIFHLLNHATFKGSLFMIAGIVDHETGTRDIRKLGGLMSLMPISFTIAMIGSLSMAGVPLFNGFLSKEMFLEATLSLQHFNLYAMDTWWILIPVVAWIASVFTFVYSLYFVLHTFRGKHKPELLPKKAHEAPIGMLVSPGILATLVIVIFFIPNVFGSTFIKPAVVAIHPGAYALPSEIGVKIKAWHGFDSPALYMTLGIFLVGYLLYKTLPKWSVGYEKMPAKVSLNGIYDWLMMLSEGGANSVSSLYMKGSIRSYLIYMFSAIIFLLASTMWVKDAFVIDFDNLAPIKFFEILLSLIVIIGTITILVTKSRLTAIIALGAVGYTVALFYIIFKAPDLALTQLVIETVSVALFLGAFYHLPKLNKHEKGKEDRKFRLTNFIIALGVGVMVTLIAISSHSQKLVTSISQYYKDTVYTEAGGGNIVNVILVDYRGFDTLFEISVLTIASLGIIGMITLRLAKKKGDRKVENK</sequence>
<dbReference type="RefSeq" id="WP_154310226.1">
    <property type="nucleotide sequence ID" value="NZ_JACSQO010000010.1"/>
</dbReference>
<evidence type="ECO:0000313" key="19">
    <source>
        <dbReference type="EMBL" id="MBD7945713.1"/>
    </source>
</evidence>
<feature type="domain" description="MrpA C-terminal/MbhE" evidence="18">
    <location>
        <begin position="716"/>
        <end position="793"/>
    </location>
</feature>
<feature type="domain" description="MrpA C-terminal/MbhD" evidence="17">
    <location>
        <begin position="637"/>
        <end position="702"/>
    </location>
</feature>
<evidence type="ECO:0000313" key="20">
    <source>
        <dbReference type="Proteomes" id="UP000640786"/>
    </source>
</evidence>
<dbReference type="InterPro" id="IPR001750">
    <property type="entry name" value="ND/Mrp_TM"/>
</dbReference>
<dbReference type="Proteomes" id="UP000640786">
    <property type="component" value="Unassembled WGS sequence"/>
</dbReference>
<evidence type="ECO:0000256" key="12">
    <source>
        <dbReference type="ARBA" id="ARBA00023201"/>
    </source>
</evidence>
<evidence type="ECO:0000256" key="10">
    <source>
        <dbReference type="ARBA" id="ARBA00023065"/>
    </source>
</evidence>
<feature type="transmembrane region" description="Helical" evidence="14">
    <location>
        <begin position="679"/>
        <end position="700"/>
    </location>
</feature>
<evidence type="ECO:0000256" key="9">
    <source>
        <dbReference type="ARBA" id="ARBA00023053"/>
    </source>
</evidence>
<keyword evidence="9" id="KW-0915">Sodium</keyword>
<keyword evidence="20" id="KW-1185">Reference proteome</keyword>
<feature type="transmembrane region" description="Helical" evidence="14">
    <location>
        <begin position="134"/>
        <end position="154"/>
    </location>
</feature>
<gene>
    <name evidence="19" type="ORF">H9650_16510</name>
</gene>
<feature type="transmembrane region" description="Helical" evidence="14">
    <location>
        <begin position="626"/>
        <end position="648"/>
    </location>
</feature>
<feature type="transmembrane region" description="Helical" evidence="14">
    <location>
        <begin position="166"/>
        <end position="187"/>
    </location>
</feature>
<comment type="similarity">
    <text evidence="2">Belongs to the CPA3 antiporters (TC 2.A.63) subunit A family.</text>
</comment>
<feature type="domain" description="NADH:quinone oxidoreductase/Mrp antiporter transmembrane" evidence="15">
    <location>
        <begin position="128"/>
        <end position="424"/>
    </location>
</feature>
<evidence type="ECO:0000256" key="7">
    <source>
        <dbReference type="ARBA" id="ARBA00022781"/>
    </source>
</evidence>
<keyword evidence="4" id="KW-0050">Antiport</keyword>
<evidence type="ECO:0000256" key="6">
    <source>
        <dbReference type="ARBA" id="ARBA00022692"/>
    </source>
</evidence>
<dbReference type="NCBIfam" id="NF009285">
    <property type="entry name" value="PRK12645.1"/>
    <property type="match status" value="1"/>
</dbReference>
<dbReference type="InterPro" id="IPR001516">
    <property type="entry name" value="Proton_antipo_N"/>
</dbReference>
<evidence type="ECO:0000259" key="16">
    <source>
        <dbReference type="Pfam" id="PF00662"/>
    </source>
</evidence>
<evidence type="ECO:0000256" key="4">
    <source>
        <dbReference type="ARBA" id="ARBA00022449"/>
    </source>
</evidence>
<evidence type="ECO:0000256" key="5">
    <source>
        <dbReference type="ARBA" id="ARBA00022475"/>
    </source>
</evidence>
<keyword evidence="3" id="KW-0813">Transport</keyword>
<feature type="transmembrane region" description="Helical" evidence="14">
    <location>
        <begin position="373"/>
        <end position="400"/>
    </location>
</feature>
<feature type="transmembrane region" description="Helical" evidence="14">
    <location>
        <begin position="71"/>
        <end position="99"/>
    </location>
</feature>
<feature type="transmembrane region" description="Helical" evidence="14">
    <location>
        <begin position="207"/>
        <end position="232"/>
    </location>
</feature>